<gene>
    <name evidence="2" type="ORF">HGM15179_011296</name>
</gene>
<reference evidence="2" key="1">
    <citation type="submission" date="2019-04" db="EMBL/GenBank/DDBJ databases">
        <title>Genome assembly of Zosterops borbonicus 15179.</title>
        <authorList>
            <person name="Leroy T."/>
            <person name="Anselmetti Y."/>
            <person name="Tilak M.-K."/>
            <person name="Nabholz B."/>
        </authorList>
    </citation>
    <scope>NUCLEOTIDE SEQUENCE</scope>
    <source>
        <strain evidence="2">HGM_15179</strain>
        <tissue evidence="2">Muscle</tissue>
    </source>
</reference>
<feature type="transmembrane region" description="Helical" evidence="1">
    <location>
        <begin position="12"/>
        <end position="31"/>
    </location>
</feature>
<dbReference type="Proteomes" id="UP000796761">
    <property type="component" value="Unassembled WGS sequence"/>
</dbReference>
<keyword evidence="3" id="KW-1185">Reference proteome</keyword>
<name>A0A8K1LJ59_9PASS</name>
<feature type="non-terminal residue" evidence="2">
    <location>
        <position position="1"/>
    </location>
</feature>
<dbReference type="EMBL" id="SWJQ01000351">
    <property type="protein sequence ID" value="TRZ15797.1"/>
    <property type="molecule type" value="Genomic_DNA"/>
</dbReference>
<evidence type="ECO:0000256" key="1">
    <source>
        <dbReference type="SAM" id="Phobius"/>
    </source>
</evidence>
<evidence type="ECO:0000313" key="2">
    <source>
        <dbReference type="EMBL" id="TRZ15797.1"/>
    </source>
</evidence>
<proteinExistence type="predicted"/>
<sequence length="53" mass="5826">CEDQNGYGLTSLNLLATLFLMHCTAPLTLLATKAHDILKFRLTAMSSENSNEL</sequence>
<dbReference type="AlphaFoldDB" id="A0A8K1LJ59"/>
<keyword evidence="1" id="KW-0812">Transmembrane</keyword>
<comment type="caution">
    <text evidence="2">The sequence shown here is derived from an EMBL/GenBank/DDBJ whole genome shotgun (WGS) entry which is preliminary data.</text>
</comment>
<organism evidence="2 3">
    <name type="scientific">Zosterops borbonicus</name>
    <dbReference type="NCBI Taxonomy" id="364589"/>
    <lineage>
        <taxon>Eukaryota</taxon>
        <taxon>Metazoa</taxon>
        <taxon>Chordata</taxon>
        <taxon>Craniata</taxon>
        <taxon>Vertebrata</taxon>
        <taxon>Euteleostomi</taxon>
        <taxon>Archelosauria</taxon>
        <taxon>Archosauria</taxon>
        <taxon>Dinosauria</taxon>
        <taxon>Saurischia</taxon>
        <taxon>Theropoda</taxon>
        <taxon>Coelurosauria</taxon>
        <taxon>Aves</taxon>
        <taxon>Neognathae</taxon>
        <taxon>Neoaves</taxon>
        <taxon>Telluraves</taxon>
        <taxon>Australaves</taxon>
        <taxon>Passeriformes</taxon>
        <taxon>Sylvioidea</taxon>
        <taxon>Zosteropidae</taxon>
        <taxon>Zosterops</taxon>
    </lineage>
</organism>
<keyword evidence="1" id="KW-1133">Transmembrane helix</keyword>
<accession>A0A8K1LJ59</accession>
<evidence type="ECO:0000313" key="3">
    <source>
        <dbReference type="Proteomes" id="UP000796761"/>
    </source>
</evidence>
<keyword evidence="1" id="KW-0472">Membrane</keyword>
<feature type="non-terminal residue" evidence="2">
    <location>
        <position position="53"/>
    </location>
</feature>
<protein>
    <submittedName>
        <fullName evidence="2">Uncharacterized protein</fullName>
    </submittedName>
</protein>